<dbReference type="AlphaFoldDB" id="A0A1I1JGX9"/>
<evidence type="ECO:0000313" key="2">
    <source>
        <dbReference type="EMBL" id="SFC44710.1"/>
    </source>
</evidence>
<dbReference type="STRING" id="927664.SAMN05421780_105241"/>
<feature type="transmembrane region" description="Helical" evidence="1">
    <location>
        <begin position="12"/>
        <end position="30"/>
    </location>
</feature>
<dbReference type="EMBL" id="FOLE01000005">
    <property type="protein sequence ID" value="SFC44710.1"/>
    <property type="molecule type" value="Genomic_DNA"/>
</dbReference>
<feature type="transmembrane region" description="Helical" evidence="1">
    <location>
        <begin position="146"/>
        <end position="165"/>
    </location>
</feature>
<dbReference type="OrthoDB" id="9855748at2"/>
<organism evidence="2 3">
    <name type="scientific">Flexibacter flexilis DSM 6793</name>
    <dbReference type="NCBI Taxonomy" id="927664"/>
    <lineage>
        <taxon>Bacteria</taxon>
        <taxon>Pseudomonadati</taxon>
        <taxon>Bacteroidota</taxon>
        <taxon>Cytophagia</taxon>
        <taxon>Cytophagales</taxon>
        <taxon>Flexibacteraceae</taxon>
        <taxon>Flexibacter</taxon>
    </lineage>
</organism>
<keyword evidence="1" id="KW-0472">Membrane</keyword>
<feature type="transmembrane region" description="Helical" evidence="1">
    <location>
        <begin position="37"/>
        <end position="61"/>
    </location>
</feature>
<sequence length="258" mass="29518">MKENGINRLHFFYIVGILIAIIICLLTFDFGNNQNLLAYLSFALTVTSLFLSLLAIIYAYYSNSSFSDTISTLNKSSNDIASNSKNLEEITKQLDLKFEKLPQLIKAIEEKVDMTNAFLANQYERNNTAPNAQPDENLPQTFIDNFFTYSSTMGLYALYAVYLNYKNKKTFTLKALNEVSDLLVLEYTRGFLTSASSFGVFSRVDYSETWTITGFNNEIGQRIKAIVYERAKVDKEEDSKGFLYSQIDRIEKYLGEEK</sequence>
<accession>A0A1I1JGX9</accession>
<keyword evidence="1" id="KW-1133">Transmembrane helix</keyword>
<keyword evidence="3" id="KW-1185">Reference proteome</keyword>
<evidence type="ECO:0000313" key="3">
    <source>
        <dbReference type="Proteomes" id="UP000199514"/>
    </source>
</evidence>
<name>A0A1I1JGX9_9BACT</name>
<proteinExistence type="predicted"/>
<keyword evidence="1" id="KW-0812">Transmembrane</keyword>
<reference evidence="2 3" key="1">
    <citation type="submission" date="2016-10" db="EMBL/GenBank/DDBJ databases">
        <authorList>
            <person name="de Groot N.N."/>
        </authorList>
    </citation>
    <scope>NUCLEOTIDE SEQUENCE [LARGE SCALE GENOMIC DNA]</scope>
    <source>
        <strain evidence="2 3">DSM 6793</strain>
    </source>
</reference>
<dbReference type="RefSeq" id="WP_091512034.1">
    <property type="nucleotide sequence ID" value="NZ_FOLE01000005.1"/>
</dbReference>
<dbReference type="Proteomes" id="UP000199514">
    <property type="component" value="Unassembled WGS sequence"/>
</dbReference>
<protein>
    <submittedName>
        <fullName evidence="2">Uncharacterized protein</fullName>
    </submittedName>
</protein>
<gene>
    <name evidence="2" type="ORF">SAMN05421780_105241</name>
</gene>
<evidence type="ECO:0000256" key="1">
    <source>
        <dbReference type="SAM" id="Phobius"/>
    </source>
</evidence>